<sequence length="412" mass="47075">MTGLYERFVAKCNTIEVPQADSELKEDIETLSVILKEDASRHNLKYIRYNAIKALSYFTMDPDMKVRKIAISTMEELCAKDSNLLPQLIDDVRNSLQKLGHRGKDEQNGLKPQLGLALKGDKIMSDWKSQGGLKDIPIFNTILLNLPRNQISENLWWIRPGILSLLDDTTDLRGIKLNGVKLLGTLVDRCFIDVSDKWISFKETGLFDLTEPMVRNLCYYLPPTYSMEDSISVFEAVIPTLRCLYKAQYDIKDCKDMIGAKILSQILLQHVIPRIGIRYEKLSELVISDIMCPMIRSLGETCVPYLQRIIFTVGEYLVRDPFITTSKSLVNAIINVLESVIDAAGYDNERIIAHQYDFLAMIIILFEKCENEGIVNDLILKKLKALVFRLNLNGSDIESMKHERVRLNKLFS</sequence>
<dbReference type="GeneID" id="13884035"/>
<comment type="similarity">
    <text evidence="1">Belongs to the TTI2 family.</text>
</comment>
<dbReference type="eggNOG" id="ENOG502QU79">
    <property type="taxonomic scope" value="Eukaryota"/>
</dbReference>
<dbReference type="HOGENOM" id="CLU_054067_0_0_1"/>
<evidence type="ECO:0000256" key="1">
    <source>
        <dbReference type="ARBA" id="ARBA00034736"/>
    </source>
</evidence>
<gene>
    <name evidence="2" type="primary">KAFR0E04380</name>
    <name evidence="2" type="ORF">KAFR_0E04380</name>
</gene>
<dbReference type="GO" id="GO:0071472">
    <property type="term" value="P:cellular response to salt stress"/>
    <property type="evidence" value="ECO:0007669"/>
    <property type="project" value="EnsemblFungi"/>
</dbReference>
<name>H2AW38_KAZAF</name>
<dbReference type="SUPFAM" id="SSF48371">
    <property type="entry name" value="ARM repeat"/>
    <property type="match status" value="1"/>
</dbReference>
<dbReference type="GO" id="GO:0110078">
    <property type="term" value="C:TTT Hsp90 cochaperone complex"/>
    <property type="evidence" value="ECO:0007669"/>
    <property type="project" value="EnsemblFungi"/>
</dbReference>
<dbReference type="EMBL" id="HE650825">
    <property type="protein sequence ID" value="CCF58588.1"/>
    <property type="molecule type" value="Genomic_DNA"/>
</dbReference>
<dbReference type="Pfam" id="PF10521">
    <property type="entry name" value="Tti2"/>
    <property type="match status" value="1"/>
</dbReference>
<dbReference type="InterPro" id="IPR016024">
    <property type="entry name" value="ARM-type_fold"/>
</dbReference>
<dbReference type="OrthoDB" id="6417021at2759"/>
<dbReference type="RefSeq" id="XP_003957723.1">
    <property type="nucleotide sequence ID" value="XM_003957674.1"/>
</dbReference>
<evidence type="ECO:0008006" key="4">
    <source>
        <dbReference type="Google" id="ProtNLM"/>
    </source>
</evidence>
<accession>H2AW38</accession>
<dbReference type="AlphaFoldDB" id="H2AW38"/>
<dbReference type="STRING" id="1071382.H2AW38"/>
<dbReference type="GO" id="GO:0006974">
    <property type="term" value="P:DNA damage response"/>
    <property type="evidence" value="ECO:0007669"/>
    <property type="project" value="EnsemblFungi"/>
</dbReference>
<organism evidence="2 3">
    <name type="scientific">Kazachstania africana (strain ATCC 22294 / BCRC 22015 / CBS 2517 / CECT 1963 / NBRC 1671 / NRRL Y-8276)</name>
    <name type="common">Yeast</name>
    <name type="synonym">Kluyveromyces africanus</name>
    <dbReference type="NCBI Taxonomy" id="1071382"/>
    <lineage>
        <taxon>Eukaryota</taxon>
        <taxon>Fungi</taxon>
        <taxon>Dikarya</taxon>
        <taxon>Ascomycota</taxon>
        <taxon>Saccharomycotina</taxon>
        <taxon>Saccharomycetes</taxon>
        <taxon>Saccharomycetales</taxon>
        <taxon>Saccharomycetaceae</taxon>
        <taxon>Kazachstania</taxon>
    </lineage>
</organism>
<evidence type="ECO:0000313" key="3">
    <source>
        <dbReference type="Proteomes" id="UP000005220"/>
    </source>
</evidence>
<reference evidence="2 3" key="1">
    <citation type="journal article" date="2011" name="Proc. Natl. Acad. Sci. U.S.A.">
        <title>Evolutionary erosion of yeast sex chromosomes by mating-type switching accidents.</title>
        <authorList>
            <person name="Gordon J.L."/>
            <person name="Armisen D."/>
            <person name="Proux-Wera E."/>
            <person name="Oheigeartaigh S.S."/>
            <person name="Byrne K.P."/>
            <person name="Wolfe K.H."/>
        </authorList>
    </citation>
    <scope>NUCLEOTIDE SEQUENCE [LARGE SCALE GENOMIC DNA]</scope>
    <source>
        <strain evidence="3">ATCC 22294 / BCRC 22015 / CBS 2517 / CECT 1963 / NBRC 1671 / NRRL Y-8276</strain>
    </source>
</reference>
<dbReference type="Proteomes" id="UP000005220">
    <property type="component" value="Chromosome 5"/>
</dbReference>
<dbReference type="InParanoid" id="H2AW38"/>
<dbReference type="GO" id="GO:0034605">
    <property type="term" value="P:cellular response to heat"/>
    <property type="evidence" value="ECO:0007669"/>
    <property type="project" value="EnsemblFungi"/>
</dbReference>
<dbReference type="InterPro" id="IPR018870">
    <property type="entry name" value="Tti2"/>
</dbReference>
<dbReference type="GO" id="GO:0031669">
    <property type="term" value="P:cellular response to nutrient levels"/>
    <property type="evidence" value="ECO:0007669"/>
    <property type="project" value="EnsemblFungi"/>
</dbReference>
<keyword evidence="3" id="KW-1185">Reference proteome</keyword>
<dbReference type="KEGG" id="kaf:KAFR_0E04380"/>
<proteinExistence type="inferred from homology"/>
<evidence type="ECO:0000313" key="2">
    <source>
        <dbReference type="EMBL" id="CCF58588.1"/>
    </source>
</evidence>
<protein>
    <recommendedName>
        <fullName evidence="4">TATA-binding protein interacting (TIP20) domain-containing protein</fullName>
    </recommendedName>
</protein>
<dbReference type="FunCoup" id="H2AW38">
    <property type="interactions" value="20"/>
</dbReference>